<reference evidence="6" key="2">
    <citation type="submission" date="2020-04" db="EMBL/GenBank/DDBJ databases">
        <authorList>
            <consortium name="NCBI Genome Project"/>
        </authorList>
    </citation>
    <scope>NUCLEOTIDE SEQUENCE</scope>
    <source>
        <strain evidence="6">CBS 781.70</strain>
    </source>
</reference>
<dbReference type="EMBL" id="ML975151">
    <property type="protein sequence ID" value="KAF1815809.1"/>
    <property type="molecule type" value="Genomic_DNA"/>
</dbReference>
<dbReference type="PANTHER" id="PTHR33630">
    <property type="entry name" value="CUTINASE RV1984C-RELATED-RELATED"/>
    <property type="match status" value="1"/>
</dbReference>
<dbReference type="GeneID" id="54419377"/>
<dbReference type="OrthoDB" id="2975078at2759"/>
<dbReference type="RefSeq" id="XP_033537440.1">
    <property type="nucleotide sequence ID" value="XM_033678807.1"/>
</dbReference>
<dbReference type="InterPro" id="IPR029058">
    <property type="entry name" value="AB_hydrolase_fold"/>
</dbReference>
<dbReference type="Pfam" id="PF01083">
    <property type="entry name" value="Cutinase"/>
    <property type="match status" value="1"/>
</dbReference>
<accession>A0A6G1GD65</accession>
<sequence length="305" mass="31810">MRSILALAVLGTAIPSLAAPQFDLGALLGLPSSSLEPGASNSGPTTADRAECFALEWIHGRGTTEPASLGSRLGPNLKNQLVQRLGNRVNVIGLVFPASFQLPQSPQTGVNNLVARIRQRSQQCPDMLFGISGYSQGADIAHGAIQLLPDYADRILALAMFGDPLTAIGWPAAYADRVINTCDPADQACGGRGTSGHMLYGAEDNVLHVVAAQYITAKFLAGKPAPAAGAKTLKALPQLGDSAKFLTDRSWPPANWKSKYPDGTVVKPIGLTGTDRQSVTAALANFDFKLDTSLAGSVIPPGAAQ</sequence>
<dbReference type="Gene3D" id="3.40.50.1820">
    <property type="entry name" value="alpha/beta hydrolase"/>
    <property type="match status" value="1"/>
</dbReference>
<feature type="signal peptide" evidence="3">
    <location>
        <begin position="1"/>
        <end position="18"/>
    </location>
</feature>
<keyword evidence="5" id="KW-1185">Reference proteome</keyword>
<evidence type="ECO:0000313" key="4">
    <source>
        <dbReference type="EMBL" id="KAF1815809.1"/>
    </source>
</evidence>
<evidence type="ECO:0000256" key="1">
    <source>
        <dbReference type="ARBA" id="ARBA00022801"/>
    </source>
</evidence>
<evidence type="ECO:0000313" key="5">
    <source>
        <dbReference type="Proteomes" id="UP000504638"/>
    </source>
</evidence>
<name>A0A6G1GD65_9PEZI</name>
<evidence type="ECO:0000256" key="2">
    <source>
        <dbReference type="ARBA" id="ARBA00023157"/>
    </source>
</evidence>
<dbReference type="SMART" id="SM01110">
    <property type="entry name" value="Cutinase"/>
    <property type="match status" value="1"/>
</dbReference>
<evidence type="ECO:0000313" key="6">
    <source>
        <dbReference type="RefSeq" id="XP_033537440.1"/>
    </source>
</evidence>
<dbReference type="PANTHER" id="PTHR33630:SF9">
    <property type="entry name" value="CUTINASE 4"/>
    <property type="match status" value="1"/>
</dbReference>
<dbReference type="AlphaFoldDB" id="A0A6G1GD65"/>
<reference evidence="4 6" key="1">
    <citation type="submission" date="2020-01" db="EMBL/GenBank/DDBJ databases">
        <authorList>
            <consortium name="DOE Joint Genome Institute"/>
            <person name="Haridas S."/>
            <person name="Albert R."/>
            <person name="Binder M."/>
            <person name="Bloem J."/>
            <person name="Labutti K."/>
            <person name="Salamov A."/>
            <person name="Andreopoulos B."/>
            <person name="Baker S.E."/>
            <person name="Barry K."/>
            <person name="Bills G."/>
            <person name="Bluhm B.H."/>
            <person name="Cannon C."/>
            <person name="Castanera R."/>
            <person name="Culley D.E."/>
            <person name="Daum C."/>
            <person name="Ezra D."/>
            <person name="Gonzalez J.B."/>
            <person name="Henrissat B."/>
            <person name="Kuo A."/>
            <person name="Liang C."/>
            <person name="Lipzen A."/>
            <person name="Lutzoni F."/>
            <person name="Magnuson J."/>
            <person name="Mondo S."/>
            <person name="Nolan M."/>
            <person name="Ohm R."/>
            <person name="Pangilinan J."/>
            <person name="Park H.-J."/>
            <person name="Ramirez L."/>
            <person name="Alfaro M."/>
            <person name="Sun H."/>
            <person name="Tritt A."/>
            <person name="Yoshinaga Y."/>
            <person name="Zwiers L.-H."/>
            <person name="Turgeon B.G."/>
            <person name="Goodwin S.B."/>
            <person name="Spatafora J.W."/>
            <person name="Crous P.W."/>
            <person name="Grigoriev I.V."/>
        </authorList>
    </citation>
    <scope>NUCLEOTIDE SEQUENCE</scope>
    <source>
        <strain evidence="4 6">CBS 781.70</strain>
    </source>
</reference>
<dbReference type="Proteomes" id="UP000504638">
    <property type="component" value="Unplaced"/>
</dbReference>
<dbReference type="SUPFAM" id="SSF53474">
    <property type="entry name" value="alpha/beta-Hydrolases"/>
    <property type="match status" value="1"/>
</dbReference>
<gene>
    <name evidence="4 6" type="ORF">P152DRAFT_455529</name>
</gene>
<proteinExistence type="predicted"/>
<keyword evidence="2" id="KW-1015">Disulfide bond</keyword>
<organism evidence="4">
    <name type="scientific">Eremomyces bilateralis CBS 781.70</name>
    <dbReference type="NCBI Taxonomy" id="1392243"/>
    <lineage>
        <taxon>Eukaryota</taxon>
        <taxon>Fungi</taxon>
        <taxon>Dikarya</taxon>
        <taxon>Ascomycota</taxon>
        <taxon>Pezizomycotina</taxon>
        <taxon>Dothideomycetes</taxon>
        <taxon>Dothideomycetes incertae sedis</taxon>
        <taxon>Eremomycetales</taxon>
        <taxon>Eremomycetaceae</taxon>
        <taxon>Eremomyces</taxon>
    </lineage>
</organism>
<dbReference type="GO" id="GO:0052689">
    <property type="term" value="F:carboxylic ester hydrolase activity"/>
    <property type="evidence" value="ECO:0007669"/>
    <property type="project" value="UniProtKB-ARBA"/>
</dbReference>
<dbReference type="InterPro" id="IPR000675">
    <property type="entry name" value="Cutinase/axe"/>
</dbReference>
<evidence type="ECO:0000256" key="3">
    <source>
        <dbReference type="SAM" id="SignalP"/>
    </source>
</evidence>
<keyword evidence="1 4" id="KW-0378">Hydrolase</keyword>
<protein>
    <submittedName>
        <fullName evidence="4 6">Alpha/beta-hydrolase</fullName>
    </submittedName>
</protein>
<keyword evidence="3" id="KW-0732">Signal</keyword>
<reference evidence="6" key="3">
    <citation type="submission" date="2025-04" db="UniProtKB">
        <authorList>
            <consortium name="RefSeq"/>
        </authorList>
    </citation>
    <scope>IDENTIFICATION</scope>
    <source>
        <strain evidence="6">CBS 781.70</strain>
    </source>
</reference>
<feature type="chain" id="PRO_5044632041" evidence="3">
    <location>
        <begin position="19"/>
        <end position="305"/>
    </location>
</feature>